<reference evidence="2 3" key="1">
    <citation type="submission" date="2018-12" db="EMBL/GenBank/DDBJ databases">
        <authorList>
            <person name="Kartti S."/>
            <person name="Manni A."/>
            <person name="Chemao El Fihri M.W."/>
            <person name="Laamarti M."/>
            <person name="Temsamani L."/>
            <person name="El Jamali J.E."/>
            <person name="Ouadghiri M."/>
            <person name="Ibrahimi A."/>
            <person name="Filati-Maltouf A."/>
        </authorList>
    </citation>
    <scope>NUCLEOTIDE SEQUENCE [LARGE SCALE GENOMIC DNA]</scope>
    <source>
        <strain evidence="2 3">MDMC339</strain>
    </source>
</reference>
<protein>
    <submittedName>
        <fullName evidence="2">Uncharacterized protein</fullName>
    </submittedName>
</protein>
<dbReference type="AlphaFoldDB" id="A0A3S0JP63"/>
<comment type="caution">
    <text evidence="2">The sequence shown here is derived from an EMBL/GenBank/DDBJ whole genome shotgun (WGS) entry which is preliminary data.</text>
</comment>
<evidence type="ECO:0000313" key="2">
    <source>
        <dbReference type="EMBL" id="RTQ90887.1"/>
    </source>
</evidence>
<dbReference type="EMBL" id="RXLZ01000010">
    <property type="protein sequence ID" value="RTQ90887.1"/>
    <property type="molecule type" value="Genomic_DNA"/>
</dbReference>
<organism evidence="2 3">
    <name type="scientific">Stenotrophomonas maltophilia</name>
    <name type="common">Pseudomonas maltophilia</name>
    <name type="synonym">Xanthomonas maltophilia</name>
    <dbReference type="NCBI Taxonomy" id="40324"/>
    <lineage>
        <taxon>Bacteria</taxon>
        <taxon>Pseudomonadati</taxon>
        <taxon>Pseudomonadota</taxon>
        <taxon>Gammaproteobacteria</taxon>
        <taxon>Lysobacterales</taxon>
        <taxon>Lysobacteraceae</taxon>
        <taxon>Stenotrophomonas</taxon>
        <taxon>Stenotrophomonas maltophilia group</taxon>
    </lineage>
</organism>
<evidence type="ECO:0000313" key="3">
    <source>
        <dbReference type="Proteomes" id="UP000271705"/>
    </source>
</evidence>
<proteinExistence type="predicted"/>
<evidence type="ECO:0000256" key="1">
    <source>
        <dbReference type="SAM" id="MobiDB-lite"/>
    </source>
</evidence>
<sequence length="66" mass="6708">MPAAGRHPGNATGDHEVAGQRPALPQHSALPADGNARLTAPAAGALRNGRRPVPRSGPQPVHRGNP</sequence>
<name>A0A3S0JP63_STEMA</name>
<gene>
    <name evidence="2" type="ORF">EKL94_05080</name>
</gene>
<accession>A0A3S0JP63</accession>
<feature type="region of interest" description="Disordered" evidence="1">
    <location>
        <begin position="1"/>
        <end position="66"/>
    </location>
</feature>
<dbReference type="Proteomes" id="UP000271705">
    <property type="component" value="Unassembled WGS sequence"/>
</dbReference>